<dbReference type="PANTHER" id="PTHR21064">
    <property type="entry name" value="AMINOGLYCOSIDE PHOSPHOTRANSFERASE DOMAIN-CONTAINING PROTEIN-RELATED"/>
    <property type="match status" value="1"/>
</dbReference>
<dbReference type="Pfam" id="PF01636">
    <property type="entry name" value="APH"/>
    <property type="match status" value="1"/>
</dbReference>
<protein>
    <submittedName>
        <fullName evidence="3">Aminoglycoside phosphotransferase</fullName>
    </submittedName>
    <submittedName>
        <fullName evidence="4">Homoserine kinase</fullName>
    </submittedName>
</protein>
<dbReference type="Proteomes" id="UP000273270">
    <property type="component" value="Chromosome"/>
</dbReference>
<comment type="similarity">
    <text evidence="1">Belongs to the pseudomonas-type ThrB family.</text>
</comment>
<dbReference type="InterPro" id="IPR002575">
    <property type="entry name" value="Aminoglycoside_PTrfase"/>
</dbReference>
<keyword evidence="3" id="KW-0808">Transferase</keyword>
<evidence type="ECO:0000256" key="1">
    <source>
        <dbReference type="ARBA" id="ARBA00038240"/>
    </source>
</evidence>
<keyword evidence="4" id="KW-0418">Kinase</keyword>
<evidence type="ECO:0000313" key="4">
    <source>
        <dbReference type="EMBL" id="STC93146.1"/>
    </source>
</evidence>
<dbReference type="GO" id="GO:0004413">
    <property type="term" value="F:homoserine kinase activity"/>
    <property type="evidence" value="ECO:0007669"/>
    <property type="project" value="TreeGrafter"/>
</dbReference>
<gene>
    <name evidence="3" type="ORF">EG346_11580</name>
    <name evidence="4" type="ORF">NCTC13533_00720</name>
</gene>
<dbReference type="EMBL" id="UFVQ01000003">
    <property type="protein sequence ID" value="STC93146.1"/>
    <property type="molecule type" value="Genomic_DNA"/>
</dbReference>
<dbReference type="OrthoDB" id="241498at2"/>
<keyword evidence="6" id="KW-1185">Reference proteome</keyword>
<name>A0A376DRI0_CHRCU</name>
<reference evidence="3" key="3">
    <citation type="submission" date="2018-11" db="EMBL/GenBank/DDBJ databases">
        <title>Proposal to divide the Flavobacteriaceae and reorganize its genera based on Amino Acid Identity values calculated from whole genome sequences.</title>
        <authorList>
            <person name="Nicholson A.C."/>
            <person name="Gulvik C.A."/>
            <person name="Whitney A.M."/>
            <person name="Humrighouse B.W."/>
            <person name="Bell M."/>
            <person name="Holmes B."/>
            <person name="Steigerwalt A."/>
            <person name="Villarma A."/>
            <person name="Sheth M."/>
            <person name="Batra D."/>
            <person name="Pryor J."/>
            <person name="Bernardet J.-F."/>
            <person name="Hugo C."/>
            <person name="Kampfer P."/>
            <person name="Newman J."/>
            <person name="Mcquiston J.R."/>
        </authorList>
    </citation>
    <scope>NUCLEOTIDE SEQUENCE [LARGE SCALE GENOMIC DNA]</scope>
    <source>
        <strain evidence="3">G0188</strain>
    </source>
</reference>
<dbReference type="RefSeq" id="WP_123878752.1">
    <property type="nucleotide sequence ID" value="NZ_CP033920.1"/>
</dbReference>
<dbReference type="GO" id="GO:0009088">
    <property type="term" value="P:threonine biosynthetic process"/>
    <property type="evidence" value="ECO:0007669"/>
    <property type="project" value="TreeGrafter"/>
</dbReference>
<accession>A0A376DRI0</accession>
<proteinExistence type="inferred from homology"/>
<dbReference type="AlphaFoldDB" id="A0A376DRI0"/>
<dbReference type="Gene3D" id="3.30.200.20">
    <property type="entry name" value="Phosphorylase Kinase, domain 1"/>
    <property type="match status" value="1"/>
</dbReference>
<dbReference type="EMBL" id="CP033920">
    <property type="protein sequence ID" value="AZA48774.1"/>
    <property type="molecule type" value="Genomic_DNA"/>
</dbReference>
<dbReference type="KEGG" id="ccau:EG346_11580"/>
<dbReference type="Gene3D" id="3.90.1200.10">
    <property type="match status" value="1"/>
</dbReference>
<evidence type="ECO:0000313" key="5">
    <source>
        <dbReference type="Proteomes" id="UP000255224"/>
    </source>
</evidence>
<dbReference type="InterPro" id="IPR050249">
    <property type="entry name" value="Pseudomonas-type_ThrB"/>
</dbReference>
<organism evidence="4 5">
    <name type="scientific">Chryseobacterium carnipullorum</name>
    <dbReference type="NCBI Taxonomy" id="1124835"/>
    <lineage>
        <taxon>Bacteria</taxon>
        <taxon>Pseudomonadati</taxon>
        <taxon>Bacteroidota</taxon>
        <taxon>Flavobacteriia</taxon>
        <taxon>Flavobacteriales</taxon>
        <taxon>Weeksellaceae</taxon>
        <taxon>Chryseobacterium group</taxon>
        <taxon>Chryseobacterium</taxon>
    </lineage>
</organism>
<dbReference type="STRING" id="297244.SAMN05421639_104198"/>
<dbReference type="SUPFAM" id="SSF56112">
    <property type="entry name" value="Protein kinase-like (PK-like)"/>
    <property type="match status" value="1"/>
</dbReference>
<evidence type="ECO:0000313" key="6">
    <source>
        <dbReference type="Proteomes" id="UP000273270"/>
    </source>
</evidence>
<dbReference type="InterPro" id="IPR011009">
    <property type="entry name" value="Kinase-like_dom_sf"/>
</dbReference>
<accession>A0A3G6NDH1</accession>
<dbReference type="Proteomes" id="UP000255224">
    <property type="component" value="Unassembled WGS sequence"/>
</dbReference>
<sequence>MTEKFPVIHSTLSPKGLSTLIQQQYHLSNLTECKLFRAAMNHLYIVTDGEEKYVFRVYTFDWRTSSEIEEELRLLTHLKENGGSVAYPIADQSNQYIQEINAPEGKRFGVLFSYAKGTKTAKFSSQASFVIGQALAKVHQSTENFALHRITYNTQSLLSDSLLRTKMFFKSTTDDLLFLEKLSHFLTEKFDNADRQPMRYGAIHLDVWFDNMHIDHEKEVTFFDFDFCGNGFLCLDISYFLYQLFSTNINENDYQIKAESFLKGYETISEISKEEKDFLPFACLAIMNYYISIQCDRFEYWTNIFLNEDHLKRMIGNLKRWMAYHKIEIE</sequence>
<dbReference type="PANTHER" id="PTHR21064:SF6">
    <property type="entry name" value="AMINOGLYCOSIDE PHOSPHOTRANSFERASE DOMAIN-CONTAINING PROTEIN"/>
    <property type="match status" value="1"/>
</dbReference>
<reference evidence="6" key="2">
    <citation type="submission" date="2018-11" db="EMBL/GenBank/DDBJ databases">
        <title>Proposal to divide the Flavobacteriaceae and reorganize its genera based on Amino Acid Identity values calculated from whole genome sequences.</title>
        <authorList>
            <person name="Nicholson A.C."/>
            <person name="Gulvik C.A."/>
            <person name="Whitney A.M."/>
            <person name="Humrighouse B.W."/>
            <person name="Bell M."/>
            <person name="Holmes B."/>
            <person name="Steigerwalt A.G."/>
            <person name="Villarma A."/>
            <person name="Sheth M."/>
            <person name="Batra D."/>
            <person name="Pryor J."/>
            <person name="Bernardet J.-F."/>
            <person name="Hugo C."/>
            <person name="Kampfer P."/>
            <person name="Newman J."/>
            <person name="McQuiston J.R."/>
        </authorList>
    </citation>
    <scope>NUCLEOTIDE SEQUENCE [LARGE SCALE GENOMIC DNA]</scope>
    <source>
        <strain evidence="6">G0188</strain>
    </source>
</reference>
<evidence type="ECO:0000313" key="3">
    <source>
        <dbReference type="EMBL" id="AZA48774.1"/>
    </source>
</evidence>
<reference evidence="4 5" key="1">
    <citation type="submission" date="2018-06" db="EMBL/GenBank/DDBJ databases">
        <authorList>
            <consortium name="Pathogen Informatics"/>
            <person name="Doyle S."/>
        </authorList>
    </citation>
    <scope>NUCLEOTIDE SEQUENCE [LARGE SCALE GENOMIC DNA]</scope>
    <source>
        <strain evidence="4 5">NCTC13533</strain>
    </source>
</reference>
<feature type="domain" description="Aminoglycoside phosphotransferase" evidence="2">
    <location>
        <begin position="41"/>
        <end position="266"/>
    </location>
</feature>
<evidence type="ECO:0000259" key="2">
    <source>
        <dbReference type="Pfam" id="PF01636"/>
    </source>
</evidence>